<dbReference type="InterPro" id="IPR023352">
    <property type="entry name" value="MAPEG-like_dom_sf"/>
</dbReference>
<proteinExistence type="predicted"/>
<dbReference type="GO" id="GO:0005783">
    <property type="term" value="C:endoplasmic reticulum"/>
    <property type="evidence" value="ECO:0007669"/>
    <property type="project" value="TreeGrafter"/>
</dbReference>
<gene>
    <name evidence="6" type="ORF">BT96DRAFT_1016213</name>
</gene>
<evidence type="ECO:0000256" key="4">
    <source>
        <dbReference type="ARBA" id="ARBA00023136"/>
    </source>
</evidence>
<name>A0A6A4I7D5_9AGAR</name>
<evidence type="ECO:0000256" key="2">
    <source>
        <dbReference type="ARBA" id="ARBA00022692"/>
    </source>
</evidence>
<keyword evidence="2 5" id="KW-0812">Transmembrane</keyword>
<feature type="transmembrane region" description="Helical" evidence="5">
    <location>
        <begin position="78"/>
        <end position="96"/>
    </location>
</feature>
<organism evidence="6 7">
    <name type="scientific">Gymnopus androsaceus JB14</name>
    <dbReference type="NCBI Taxonomy" id="1447944"/>
    <lineage>
        <taxon>Eukaryota</taxon>
        <taxon>Fungi</taxon>
        <taxon>Dikarya</taxon>
        <taxon>Basidiomycota</taxon>
        <taxon>Agaricomycotina</taxon>
        <taxon>Agaricomycetes</taxon>
        <taxon>Agaricomycetidae</taxon>
        <taxon>Agaricales</taxon>
        <taxon>Marasmiineae</taxon>
        <taxon>Omphalotaceae</taxon>
        <taxon>Gymnopus</taxon>
    </lineage>
</organism>
<evidence type="ECO:0000313" key="7">
    <source>
        <dbReference type="Proteomes" id="UP000799118"/>
    </source>
</evidence>
<dbReference type="GO" id="GO:0004602">
    <property type="term" value="F:glutathione peroxidase activity"/>
    <property type="evidence" value="ECO:0007669"/>
    <property type="project" value="TreeGrafter"/>
</dbReference>
<accession>A0A6A4I7D5</accession>
<dbReference type="PANTHER" id="PTHR10250">
    <property type="entry name" value="MICROSOMAL GLUTATHIONE S-TRANSFERASE"/>
    <property type="match status" value="1"/>
</dbReference>
<dbReference type="Proteomes" id="UP000799118">
    <property type="component" value="Unassembled WGS sequence"/>
</dbReference>
<dbReference type="Gene3D" id="1.20.120.550">
    <property type="entry name" value="Membrane associated eicosanoid/glutathione metabolism-like domain"/>
    <property type="match status" value="1"/>
</dbReference>
<evidence type="ECO:0000256" key="1">
    <source>
        <dbReference type="ARBA" id="ARBA00004141"/>
    </source>
</evidence>
<evidence type="ECO:0000256" key="3">
    <source>
        <dbReference type="ARBA" id="ARBA00022989"/>
    </source>
</evidence>
<evidence type="ECO:0000313" key="6">
    <source>
        <dbReference type="EMBL" id="KAE9404635.1"/>
    </source>
</evidence>
<sequence length="140" mass="15089">MSAPPSYLQSFSLLAKRSSSVCAGKQQGSSYPQLYAEKAEVEKSVDALRFNCAQRAHQNTMESIPLLYLTTCLTATKLPIVAASLCGTWVLARVFYTRGYVTGKPEKRERGAQTSILALFGLIGTATYVVGSAVKGQLGF</sequence>
<evidence type="ECO:0000256" key="5">
    <source>
        <dbReference type="SAM" id="Phobius"/>
    </source>
</evidence>
<dbReference type="GO" id="GO:0005635">
    <property type="term" value="C:nuclear envelope"/>
    <property type="evidence" value="ECO:0007669"/>
    <property type="project" value="TreeGrafter"/>
</dbReference>
<keyword evidence="3 5" id="KW-1133">Transmembrane helix</keyword>
<keyword evidence="7" id="KW-1185">Reference proteome</keyword>
<dbReference type="PANTHER" id="PTHR10250:SF26">
    <property type="entry name" value="GLUTATHIONE S-TRANSFERASE 3, MITOCHONDRIAL"/>
    <property type="match status" value="1"/>
</dbReference>
<dbReference type="SUPFAM" id="SSF161084">
    <property type="entry name" value="MAPEG domain-like"/>
    <property type="match status" value="1"/>
</dbReference>
<dbReference type="OrthoDB" id="410651at2759"/>
<dbReference type="InterPro" id="IPR001129">
    <property type="entry name" value="Membr-assoc_MAPEG"/>
</dbReference>
<keyword evidence="4 5" id="KW-0472">Membrane</keyword>
<evidence type="ECO:0008006" key="8">
    <source>
        <dbReference type="Google" id="ProtNLM"/>
    </source>
</evidence>
<dbReference type="EMBL" id="ML769415">
    <property type="protein sequence ID" value="KAE9404635.1"/>
    <property type="molecule type" value="Genomic_DNA"/>
</dbReference>
<dbReference type="Pfam" id="PF01124">
    <property type="entry name" value="MAPEG"/>
    <property type="match status" value="1"/>
</dbReference>
<dbReference type="AlphaFoldDB" id="A0A6A4I7D5"/>
<dbReference type="GO" id="GO:0016020">
    <property type="term" value="C:membrane"/>
    <property type="evidence" value="ECO:0007669"/>
    <property type="project" value="UniProtKB-SubCell"/>
</dbReference>
<dbReference type="InterPro" id="IPR050997">
    <property type="entry name" value="MAPEG"/>
</dbReference>
<feature type="transmembrane region" description="Helical" evidence="5">
    <location>
        <begin position="116"/>
        <end position="134"/>
    </location>
</feature>
<protein>
    <recommendedName>
        <fullName evidence="8">Membrane-associated proteins in eicosanoid and glutathione metabolism</fullName>
    </recommendedName>
</protein>
<dbReference type="GO" id="GO:0004364">
    <property type="term" value="F:glutathione transferase activity"/>
    <property type="evidence" value="ECO:0007669"/>
    <property type="project" value="TreeGrafter"/>
</dbReference>
<comment type="subcellular location">
    <subcellularLocation>
        <location evidence="1">Membrane</location>
        <topology evidence="1">Multi-pass membrane protein</topology>
    </subcellularLocation>
</comment>
<reference evidence="6" key="1">
    <citation type="journal article" date="2019" name="Environ. Microbiol.">
        <title>Fungal ecological strategies reflected in gene transcription - a case study of two litter decomposers.</title>
        <authorList>
            <person name="Barbi F."/>
            <person name="Kohler A."/>
            <person name="Barry K."/>
            <person name="Baskaran P."/>
            <person name="Daum C."/>
            <person name="Fauchery L."/>
            <person name="Ihrmark K."/>
            <person name="Kuo A."/>
            <person name="LaButti K."/>
            <person name="Lipzen A."/>
            <person name="Morin E."/>
            <person name="Grigoriev I.V."/>
            <person name="Henrissat B."/>
            <person name="Lindahl B."/>
            <person name="Martin F."/>
        </authorList>
    </citation>
    <scope>NUCLEOTIDE SEQUENCE</scope>
    <source>
        <strain evidence="6">JB14</strain>
    </source>
</reference>